<evidence type="ECO:0000313" key="1">
    <source>
        <dbReference type="EMBL" id="CAG2205250.1"/>
    </source>
</evidence>
<dbReference type="Proteomes" id="UP000683360">
    <property type="component" value="Unassembled WGS sequence"/>
</dbReference>
<evidence type="ECO:0000313" key="2">
    <source>
        <dbReference type="Proteomes" id="UP000683360"/>
    </source>
</evidence>
<organism evidence="1 2">
    <name type="scientific">Mytilus edulis</name>
    <name type="common">Blue mussel</name>
    <dbReference type="NCBI Taxonomy" id="6550"/>
    <lineage>
        <taxon>Eukaryota</taxon>
        <taxon>Metazoa</taxon>
        <taxon>Spiralia</taxon>
        <taxon>Lophotrochozoa</taxon>
        <taxon>Mollusca</taxon>
        <taxon>Bivalvia</taxon>
        <taxon>Autobranchia</taxon>
        <taxon>Pteriomorphia</taxon>
        <taxon>Mytilida</taxon>
        <taxon>Mytiloidea</taxon>
        <taxon>Mytilidae</taxon>
        <taxon>Mytilinae</taxon>
        <taxon>Mytilus</taxon>
    </lineage>
</organism>
<accession>A0A8S3REN8</accession>
<reference evidence="1" key="1">
    <citation type="submission" date="2021-03" db="EMBL/GenBank/DDBJ databases">
        <authorList>
            <person name="Bekaert M."/>
        </authorList>
    </citation>
    <scope>NUCLEOTIDE SEQUENCE</scope>
</reference>
<sequence length="159" mass="18603">MKTTSSRQTSKVLQMRIKLEKEIINLQQKIYDGMPKINELEREEETFSILAEAILTNMHFEYEVEETQTEQIDLSGKNQYALTCLYCNYVCHEDCSRAEGEDKANCSSMDTSGNCSRCPNRCKWNAHRSSSYIIKYTTKKVKKINEYMAKKYEEASQKY</sequence>
<proteinExistence type="predicted"/>
<protein>
    <submittedName>
        <fullName evidence="1">Uncharacterized protein</fullName>
    </submittedName>
</protein>
<dbReference type="EMBL" id="CAJPWZ010001019">
    <property type="protein sequence ID" value="CAG2205250.1"/>
    <property type="molecule type" value="Genomic_DNA"/>
</dbReference>
<keyword evidence="2" id="KW-1185">Reference proteome</keyword>
<name>A0A8S3REN8_MYTED</name>
<dbReference type="OrthoDB" id="10468708at2759"/>
<gene>
    <name evidence="1" type="ORF">MEDL_19662</name>
</gene>
<dbReference type="AlphaFoldDB" id="A0A8S3REN8"/>
<dbReference type="PANTHER" id="PTHR32046:SF14">
    <property type="match status" value="1"/>
</dbReference>
<dbReference type="PANTHER" id="PTHR32046">
    <property type="entry name" value="G DOMAIN-CONTAINING PROTEIN"/>
    <property type="match status" value="1"/>
</dbReference>
<comment type="caution">
    <text evidence="1">The sequence shown here is derived from an EMBL/GenBank/DDBJ whole genome shotgun (WGS) entry which is preliminary data.</text>
</comment>